<dbReference type="InterPro" id="IPR013083">
    <property type="entry name" value="Znf_RING/FYVE/PHD"/>
</dbReference>
<feature type="domain" description="PHD-type" evidence="13">
    <location>
        <begin position="316"/>
        <end position="366"/>
    </location>
</feature>
<dbReference type="PROSITE" id="PS50105">
    <property type="entry name" value="SAM_DOMAIN"/>
    <property type="match status" value="1"/>
</dbReference>
<feature type="domain" description="SAM" evidence="14">
    <location>
        <begin position="429"/>
        <end position="492"/>
    </location>
</feature>
<accession>A0A3S3QXU6</accession>
<gene>
    <name evidence="17" type="ORF">B4U79_09179</name>
</gene>
<name>A0A3S3QXU6_9ACAR</name>
<evidence type="ECO:0000256" key="3">
    <source>
        <dbReference type="ARBA" id="ARBA00022499"/>
    </source>
</evidence>
<dbReference type="GO" id="GO:0006334">
    <property type="term" value="P:nucleosome assembly"/>
    <property type="evidence" value="ECO:0007669"/>
    <property type="project" value="InterPro"/>
</dbReference>
<dbReference type="GO" id="GO:0003677">
    <property type="term" value="F:DNA binding"/>
    <property type="evidence" value="ECO:0007669"/>
    <property type="project" value="InterPro"/>
</dbReference>
<evidence type="ECO:0000313" key="18">
    <source>
        <dbReference type="Proteomes" id="UP000285301"/>
    </source>
</evidence>
<feature type="domain" description="H15" evidence="15">
    <location>
        <begin position="8"/>
        <end position="78"/>
    </location>
</feature>
<dbReference type="Pfam" id="PF00536">
    <property type="entry name" value="SAM_1"/>
    <property type="match status" value="1"/>
</dbReference>
<evidence type="ECO:0000256" key="4">
    <source>
        <dbReference type="ARBA" id="ARBA00022553"/>
    </source>
</evidence>
<dbReference type="EMBL" id="NCKU01000394">
    <property type="protein sequence ID" value="RWS15666.1"/>
    <property type="molecule type" value="Genomic_DNA"/>
</dbReference>
<evidence type="ECO:0000259" key="16">
    <source>
        <dbReference type="PROSITE" id="PS52014"/>
    </source>
</evidence>
<keyword evidence="3" id="KW-1017">Isopeptide bond</keyword>
<evidence type="ECO:0000256" key="2">
    <source>
        <dbReference type="ARBA" id="ARBA00022491"/>
    </source>
</evidence>
<evidence type="ECO:0000256" key="8">
    <source>
        <dbReference type="ARBA" id="ARBA00022843"/>
    </source>
</evidence>
<dbReference type="GO" id="GO:0042393">
    <property type="term" value="F:histone binding"/>
    <property type="evidence" value="ECO:0007669"/>
    <property type="project" value="TreeGrafter"/>
</dbReference>
<keyword evidence="10" id="KW-0010">Activator</keyword>
<dbReference type="InterPro" id="IPR013761">
    <property type="entry name" value="SAM/pointed_sf"/>
</dbReference>
<evidence type="ECO:0000256" key="9">
    <source>
        <dbReference type="ARBA" id="ARBA00022853"/>
    </source>
</evidence>
<evidence type="ECO:0000259" key="14">
    <source>
        <dbReference type="PROSITE" id="PS50105"/>
    </source>
</evidence>
<comment type="subcellular location">
    <subcellularLocation>
        <location evidence="1">Nucleus</location>
    </subcellularLocation>
</comment>
<evidence type="ECO:0000256" key="12">
    <source>
        <dbReference type="PROSITE-ProRule" id="PRU00146"/>
    </source>
</evidence>
<dbReference type="GO" id="GO:0000786">
    <property type="term" value="C:nucleosome"/>
    <property type="evidence" value="ECO:0007669"/>
    <property type="project" value="InterPro"/>
</dbReference>
<keyword evidence="6 12" id="KW-0863">Zinc-finger</keyword>
<keyword evidence="7" id="KW-0862">Zinc</keyword>
<dbReference type="STRING" id="1965070.A0A3S3QXU6"/>
<dbReference type="Pfam" id="PF21524">
    <property type="entry name" value="SAMD1_WH"/>
    <property type="match status" value="1"/>
</dbReference>
<dbReference type="Gene3D" id="3.30.40.10">
    <property type="entry name" value="Zinc/RING finger domain, C3HC4 (zinc finger)"/>
    <property type="match status" value="1"/>
</dbReference>
<dbReference type="GO" id="GO:0045892">
    <property type="term" value="P:negative regulation of DNA-templated transcription"/>
    <property type="evidence" value="ECO:0007669"/>
    <property type="project" value="TreeGrafter"/>
</dbReference>
<evidence type="ECO:0000256" key="7">
    <source>
        <dbReference type="ARBA" id="ARBA00022833"/>
    </source>
</evidence>
<dbReference type="InterPro" id="IPR050548">
    <property type="entry name" value="PcG_chromatin_remod_factors"/>
</dbReference>
<organism evidence="17 18">
    <name type="scientific">Dinothrombium tinctorium</name>
    <dbReference type="NCBI Taxonomy" id="1965070"/>
    <lineage>
        <taxon>Eukaryota</taxon>
        <taxon>Metazoa</taxon>
        <taxon>Ecdysozoa</taxon>
        <taxon>Arthropoda</taxon>
        <taxon>Chelicerata</taxon>
        <taxon>Arachnida</taxon>
        <taxon>Acari</taxon>
        <taxon>Acariformes</taxon>
        <taxon>Trombidiformes</taxon>
        <taxon>Prostigmata</taxon>
        <taxon>Anystina</taxon>
        <taxon>Parasitengona</taxon>
        <taxon>Trombidioidea</taxon>
        <taxon>Trombidiidae</taxon>
        <taxon>Dinothrombium</taxon>
    </lineage>
</organism>
<evidence type="ECO:0000256" key="6">
    <source>
        <dbReference type="ARBA" id="ARBA00022771"/>
    </source>
</evidence>
<dbReference type="InterPro" id="IPR005818">
    <property type="entry name" value="Histone_H1/H5_H15"/>
</dbReference>
<dbReference type="InterPro" id="IPR048589">
    <property type="entry name" value="SAMD1-like_WH"/>
</dbReference>
<dbReference type="GO" id="GO:0005634">
    <property type="term" value="C:nucleus"/>
    <property type="evidence" value="ECO:0007669"/>
    <property type="project" value="UniProtKB-SubCell"/>
</dbReference>
<feature type="domain" description="PHD-type" evidence="13">
    <location>
        <begin position="259"/>
        <end position="319"/>
    </location>
</feature>
<dbReference type="GO" id="GO:0008270">
    <property type="term" value="F:zinc ion binding"/>
    <property type="evidence" value="ECO:0007669"/>
    <property type="project" value="UniProtKB-KW"/>
</dbReference>
<dbReference type="PROSITE" id="PS51504">
    <property type="entry name" value="H15"/>
    <property type="match status" value="1"/>
</dbReference>
<evidence type="ECO:0000256" key="10">
    <source>
        <dbReference type="ARBA" id="ARBA00023159"/>
    </source>
</evidence>
<feature type="domain" description="SAMD1-like winged helix (WH)" evidence="16">
    <location>
        <begin position="4"/>
        <end position="80"/>
    </location>
</feature>
<dbReference type="InterPro" id="IPR001660">
    <property type="entry name" value="SAM"/>
</dbReference>
<dbReference type="InterPro" id="IPR001965">
    <property type="entry name" value="Znf_PHD"/>
</dbReference>
<dbReference type="OrthoDB" id="10004495at2759"/>
<evidence type="ECO:0000259" key="13">
    <source>
        <dbReference type="PROSITE" id="PS50016"/>
    </source>
</evidence>
<keyword evidence="11" id="KW-0539">Nucleus</keyword>
<evidence type="ECO:0000256" key="5">
    <source>
        <dbReference type="ARBA" id="ARBA00022723"/>
    </source>
</evidence>
<dbReference type="PANTHER" id="PTHR12247:SF139">
    <property type="entry name" value="ATHERIN-RELATED"/>
    <property type="match status" value="1"/>
</dbReference>
<keyword evidence="8" id="KW-0832">Ubl conjugation</keyword>
<dbReference type="PANTHER" id="PTHR12247">
    <property type="entry name" value="POLYCOMB GROUP PROTEIN"/>
    <property type="match status" value="1"/>
</dbReference>
<proteinExistence type="predicted"/>
<dbReference type="PROSITE" id="PS52014">
    <property type="entry name" value="SAMD1_WH"/>
    <property type="match status" value="1"/>
</dbReference>
<dbReference type="InterPro" id="IPR011011">
    <property type="entry name" value="Znf_FYVE_PHD"/>
</dbReference>
<dbReference type="SMART" id="SM00454">
    <property type="entry name" value="SAM"/>
    <property type="match status" value="1"/>
</dbReference>
<dbReference type="GO" id="GO:0003682">
    <property type="term" value="F:chromatin binding"/>
    <property type="evidence" value="ECO:0007669"/>
    <property type="project" value="TreeGrafter"/>
</dbReference>
<dbReference type="Proteomes" id="UP000285301">
    <property type="component" value="Unassembled WGS sequence"/>
</dbReference>
<reference evidence="17 18" key="1">
    <citation type="journal article" date="2018" name="Gigascience">
        <title>Genomes of trombidid mites reveal novel predicted allergens and laterally-transferred genes associated with secondary metabolism.</title>
        <authorList>
            <person name="Dong X."/>
            <person name="Chaisiri K."/>
            <person name="Xia D."/>
            <person name="Armstrong S.D."/>
            <person name="Fang Y."/>
            <person name="Donnelly M.J."/>
            <person name="Kadowaki T."/>
            <person name="McGarry J.W."/>
            <person name="Darby A.C."/>
            <person name="Makepeace B.L."/>
        </authorList>
    </citation>
    <scope>NUCLEOTIDE SEQUENCE [LARGE SCALE GENOMIC DNA]</scope>
    <source>
        <strain evidence="17">UoL-WK</strain>
    </source>
</reference>
<dbReference type="Gene3D" id="1.10.150.50">
    <property type="entry name" value="Transcription Factor, Ets-1"/>
    <property type="match status" value="1"/>
</dbReference>
<dbReference type="InterPro" id="IPR019787">
    <property type="entry name" value="Znf_PHD-finger"/>
</dbReference>
<comment type="caution">
    <text evidence="17">The sequence shown here is derived from an EMBL/GenBank/DDBJ whole genome shotgun (WGS) entry which is preliminary data.</text>
</comment>
<evidence type="ECO:0000256" key="1">
    <source>
        <dbReference type="ARBA" id="ARBA00004123"/>
    </source>
</evidence>
<keyword evidence="2" id="KW-0678">Repressor</keyword>
<keyword evidence="18" id="KW-1185">Reference proteome</keyword>
<protein>
    <recommendedName>
        <fullName evidence="19">Histone acetyltransferase KAT6B-like protein</fullName>
    </recommendedName>
</protein>
<evidence type="ECO:0000256" key="11">
    <source>
        <dbReference type="ARBA" id="ARBA00023242"/>
    </source>
</evidence>
<keyword evidence="4" id="KW-0597">Phosphoprotein</keyword>
<dbReference type="SMART" id="SM00249">
    <property type="entry name" value="PHD"/>
    <property type="match status" value="2"/>
</dbReference>
<keyword evidence="9" id="KW-0156">Chromatin regulator</keyword>
<dbReference type="SUPFAM" id="SSF47769">
    <property type="entry name" value="SAM/Pointed domain"/>
    <property type="match status" value="1"/>
</dbReference>
<keyword evidence="5" id="KW-0479">Metal-binding</keyword>
<dbReference type="PROSITE" id="PS50016">
    <property type="entry name" value="ZF_PHD_2"/>
    <property type="match status" value="2"/>
</dbReference>
<evidence type="ECO:0000259" key="15">
    <source>
        <dbReference type="PROSITE" id="PS51504"/>
    </source>
</evidence>
<evidence type="ECO:0008006" key="19">
    <source>
        <dbReference type="Google" id="ProtNLM"/>
    </source>
</evidence>
<evidence type="ECO:0000313" key="17">
    <source>
        <dbReference type="EMBL" id="RWS15666.1"/>
    </source>
</evidence>
<dbReference type="SUPFAM" id="SSF57903">
    <property type="entry name" value="FYVE/PHD zinc finger"/>
    <property type="match status" value="2"/>
</dbReference>
<dbReference type="AlphaFoldDB" id="A0A3S3QXU6"/>
<sequence>MSEREAVCGKPSLDMILEAIDALRNRKARPDETRICNWIQRKYGLSGEQIAADIKHCVSNGLVLKVKYKDSISYRNPTKYHRIKLSDVMPNLPLNTTKRILRVIRQLTVNKHSSSDRMQGASLSNILNTLHSNKQLLSYNESNLKTIVNKTIQQGTVAQLANGNYILASNKQPLTISKDRNSSSTQSKATSKSISRVTLFYLVVSVFISGPGENGEHLPMSEQCVLHTRTTRKKSSNSVDNELYNSLRSDIQSTIKKSEQVCLQCHSSTDTKGQKENEQIIVCSNCKARAHLNCINDFMKQTFTRSHFSSWRCWKCNVCIICNSSSDGENLLFCVLCGNGFHEECYDSPYLFELNSKCLCKMCKESTGSNLKIEISGLRGEREAKDCNIKKIYLNDDVTKESGGGDKLFKAILHINDSSLSMPLHPRDWSVADVETFIRCVGFPELTKAFKEQNIDGVSLLLLTRKDVLTGLSLKLGPALKLYGHIQTLQDLYSRND</sequence>